<name>A0ABV8ARG5_9BACT</name>
<gene>
    <name evidence="1" type="ORF">ACFOSV_04765</name>
</gene>
<sequence>MKKTTLFFVFSFLILFSLGTLAMVTYRPTLKKQLSETYTSLLGLTSENDVPEEPVVTREPEEIFVVPELEPFKGRLSKDAYDDHLSAGEIGGVGLIQDEKLLFRYLENESLVEVKTGEGYRVDKLTHSHPYLTPKAKKVLEELGKTFQAQAGGDSFFTVTSGTRTLDQQRKLKRRNKNATSGNSSHSYGVSFDISYIRFNGKKAFNYKAQKQLETVLNYFQETNKIYVIKERKQNCYHVTVR</sequence>
<dbReference type="InterPro" id="IPR009045">
    <property type="entry name" value="Zn_M74/Hedgehog-like"/>
</dbReference>
<dbReference type="Proteomes" id="UP001595805">
    <property type="component" value="Unassembled WGS sequence"/>
</dbReference>
<dbReference type="SUPFAM" id="SSF55166">
    <property type="entry name" value="Hedgehog/DD-peptidase"/>
    <property type="match status" value="1"/>
</dbReference>
<dbReference type="EMBL" id="JBHRZS010000006">
    <property type="protein sequence ID" value="MFC3879471.1"/>
    <property type="molecule type" value="Genomic_DNA"/>
</dbReference>
<dbReference type="InterPro" id="IPR043769">
    <property type="entry name" value="DUF5715"/>
</dbReference>
<proteinExistence type="predicted"/>
<organism evidence="1 2">
    <name type="scientific">Algoriphagus namhaensis</name>
    <dbReference type="NCBI Taxonomy" id="915353"/>
    <lineage>
        <taxon>Bacteria</taxon>
        <taxon>Pseudomonadati</taxon>
        <taxon>Bacteroidota</taxon>
        <taxon>Cytophagia</taxon>
        <taxon>Cytophagales</taxon>
        <taxon>Cyclobacteriaceae</taxon>
        <taxon>Algoriphagus</taxon>
    </lineage>
</organism>
<keyword evidence="2" id="KW-1185">Reference proteome</keyword>
<dbReference type="Pfam" id="PF18979">
    <property type="entry name" value="DUF5715"/>
    <property type="match status" value="1"/>
</dbReference>
<evidence type="ECO:0000313" key="2">
    <source>
        <dbReference type="Proteomes" id="UP001595805"/>
    </source>
</evidence>
<reference evidence="2" key="1">
    <citation type="journal article" date="2019" name="Int. J. Syst. Evol. Microbiol.">
        <title>The Global Catalogue of Microorganisms (GCM) 10K type strain sequencing project: providing services to taxonomists for standard genome sequencing and annotation.</title>
        <authorList>
            <consortium name="The Broad Institute Genomics Platform"/>
            <consortium name="The Broad Institute Genome Sequencing Center for Infectious Disease"/>
            <person name="Wu L."/>
            <person name="Ma J."/>
        </authorList>
    </citation>
    <scope>NUCLEOTIDE SEQUENCE [LARGE SCALE GENOMIC DNA]</scope>
    <source>
        <strain evidence="2">CCUG 60523</strain>
    </source>
</reference>
<protein>
    <submittedName>
        <fullName evidence="1">DUF5715 family protein</fullName>
    </submittedName>
</protein>
<accession>A0ABV8ARG5</accession>
<evidence type="ECO:0000313" key="1">
    <source>
        <dbReference type="EMBL" id="MFC3879471.1"/>
    </source>
</evidence>
<dbReference type="RefSeq" id="WP_377903926.1">
    <property type="nucleotide sequence ID" value="NZ_JBHRZS010000006.1"/>
</dbReference>
<dbReference type="Gene3D" id="3.30.1380.10">
    <property type="match status" value="1"/>
</dbReference>
<comment type="caution">
    <text evidence="1">The sequence shown here is derived from an EMBL/GenBank/DDBJ whole genome shotgun (WGS) entry which is preliminary data.</text>
</comment>